<comment type="caution">
    <text evidence="3">The sequence shown here is derived from an EMBL/GenBank/DDBJ whole genome shotgun (WGS) entry which is preliminary data.</text>
</comment>
<dbReference type="RefSeq" id="WP_378571360.1">
    <property type="nucleotide sequence ID" value="NZ_JBHSFQ010000002.1"/>
</dbReference>
<evidence type="ECO:0000313" key="3">
    <source>
        <dbReference type="EMBL" id="MFC4560856.1"/>
    </source>
</evidence>
<evidence type="ECO:0000259" key="2">
    <source>
        <dbReference type="PROSITE" id="PS51340"/>
    </source>
</evidence>
<protein>
    <submittedName>
        <fullName evidence="3">MOSC domain-containing protein</fullName>
    </submittedName>
</protein>
<dbReference type="PROSITE" id="PS51340">
    <property type="entry name" value="MOSC"/>
    <property type="match status" value="1"/>
</dbReference>
<dbReference type="InterPro" id="IPR005302">
    <property type="entry name" value="MoCF_Sase_C"/>
</dbReference>
<dbReference type="PANTHER" id="PTHR30212">
    <property type="entry name" value="PROTEIN YIIM"/>
    <property type="match status" value="1"/>
</dbReference>
<name>A0ABV9DRR2_9ACTN</name>
<feature type="domain" description="MOSC" evidence="2">
    <location>
        <begin position="33"/>
        <end position="167"/>
    </location>
</feature>
<keyword evidence="4" id="KW-1185">Reference proteome</keyword>
<dbReference type="Proteomes" id="UP001595923">
    <property type="component" value="Unassembled WGS sequence"/>
</dbReference>
<accession>A0ABV9DRR2</accession>
<reference evidence="4" key="1">
    <citation type="journal article" date="2019" name="Int. J. Syst. Evol. Microbiol.">
        <title>The Global Catalogue of Microorganisms (GCM) 10K type strain sequencing project: providing services to taxonomists for standard genome sequencing and annotation.</title>
        <authorList>
            <consortium name="The Broad Institute Genomics Platform"/>
            <consortium name="The Broad Institute Genome Sequencing Center for Infectious Disease"/>
            <person name="Wu L."/>
            <person name="Ma J."/>
        </authorList>
    </citation>
    <scope>NUCLEOTIDE SEQUENCE [LARGE SCALE GENOMIC DNA]</scope>
    <source>
        <strain evidence="4">XZYJ18</strain>
    </source>
</reference>
<dbReference type="SUPFAM" id="SSF50800">
    <property type="entry name" value="PK beta-barrel domain-like"/>
    <property type="match status" value="1"/>
</dbReference>
<evidence type="ECO:0000256" key="1">
    <source>
        <dbReference type="SAM" id="MobiDB-lite"/>
    </source>
</evidence>
<dbReference type="PANTHER" id="PTHR30212:SF2">
    <property type="entry name" value="PROTEIN YIIM"/>
    <property type="match status" value="1"/>
</dbReference>
<evidence type="ECO:0000313" key="4">
    <source>
        <dbReference type="Proteomes" id="UP001595923"/>
    </source>
</evidence>
<dbReference type="InterPro" id="IPR052353">
    <property type="entry name" value="Benzoxazolinone_Detox_Enz"/>
</dbReference>
<organism evidence="3 4">
    <name type="scientific">Nocardiopsis mangrovi</name>
    <dbReference type="NCBI Taxonomy" id="1179818"/>
    <lineage>
        <taxon>Bacteria</taxon>
        <taxon>Bacillati</taxon>
        <taxon>Actinomycetota</taxon>
        <taxon>Actinomycetes</taxon>
        <taxon>Streptosporangiales</taxon>
        <taxon>Nocardiopsidaceae</taxon>
        <taxon>Nocardiopsis</taxon>
    </lineage>
</organism>
<dbReference type="EMBL" id="JBHSFQ010000002">
    <property type="protein sequence ID" value="MFC4560856.1"/>
    <property type="molecule type" value="Genomic_DNA"/>
</dbReference>
<proteinExistence type="predicted"/>
<sequence length="226" mass="24632">MGETSTIVQSVCTGRAGDAPWAPGPGRTAIDKRPVEGPVRAAALGLDGDEQANRADHGGPDQAVYVFAREDLDDWSQRLGRPLRDGAFGENLTTTGLDVNGALIGETWRIGTALFEVVLPRTPCAVFQTWLAEQGWIKRFTQEARTGVYLRVREEGDVRAGDPVEIVHRPGHGITVMAGFRAGLDRDIDLLRRVLALPGRSDKWAELAAKVERGLERDREAGLLRS</sequence>
<dbReference type="Gene3D" id="2.40.33.20">
    <property type="entry name" value="PK beta-barrel domain-like"/>
    <property type="match status" value="1"/>
</dbReference>
<feature type="region of interest" description="Disordered" evidence="1">
    <location>
        <begin position="12"/>
        <end position="34"/>
    </location>
</feature>
<dbReference type="InterPro" id="IPR011037">
    <property type="entry name" value="Pyrv_Knase-like_insert_dom_sf"/>
</dbReference>
<gene>
    <name evidence="3" type="ORF">ACFO4E_03180</name>
</gene>
<dbReference type="Pfam" id="PF03473">
    <property type="entry name" value="MOSC"/>
    <property type="match status" value="1"/>
</dbReference>